<name>X0WWF9_9ZZZZ</name>
<proteinExistence type="predicted"/>
<dbReference type="EMBL" id="BARS01040398">
    <property type="protein sequence ID" value="GAG35319.1"/>
    <property type="molecule type" value="Genomic_DNA"/>
</dbReference>
<protein>
    <recommendedName>
        <fullName evidence="3">Trigger factor C-terminal domain-containing protein</fullName>
    </recommendedName>
</protein>
<dbReference type="Pfam" id="PF05698">
    <property type="entry name" value="Trigger_C"/>
    <property type="match status" value="1"/>
</dbReference>
<dbReference type="SUPFAM" id="SSF109998">
    <property type="entry name" value="Triger factor/SurA peptide-binding domain-like"/>
    <property type="match status" value="1"/>
</dbReference>
<evidence type="ECO:0000256" key="1">
    <source>
        <dbReference type="ARBA" id="ARBA00023110"/>
    </source>
</evidence>
<dbReference type="GO" id="GO:0003755">
    <property type="term" value="F:peptidyl-prolyl cis-trans isomerase activity"/>
    <property type="evidence" value="ECO:0007669"/>
    <property type="project" value="UniProtKB-KW"/>
</dbReference>
<evidence type="ECO:0000256" key="2">
    <source>
        <dbReference type="ARBA" id="ARBA00023235"/>
    </source>
</evidence>
<dbReference type="AlphaFoldDB" id="X0WWF9"/>
<reference evidence="4" key="1">
    <citation type="journal article" date="2014" name="Front. Microbiol.">
        <title>High frequency of phylogenetically diverse reductive dehalogenase-homologous genes in deep subseafloor sedimentary metagenomes.</title>
        <authorList>
            <person name="Kawai M."/>
            <person name="Futagami T."/>
            <person name="Toyoda A."/>
            <person name="Takaki Y."/>
            <person name="Nishi S."/>
            <person name="Hori S."/>
            <person name="Arai W."/>
            <person name="Tsubouchi T."/>
            <person name="Morono Y."/>
            <person name="Uchiyama I."/>
            <person name="Ito T."/>
            <person name="Fujiyama A."/>
            <person name="Inagaki F."/>
            <person name="Takami H."/>
        </authorList>
    </citation>
    <scope>NUCLEOTIDE SEQUENCE</scope>
    <source>
        <strain evidence="4">Expedition CK06-06</strain>
    </source>
</reference>
<organism evidence="4">
    <name type="scientific">marine sediment metagenome</name>
    <dbReference type="NCBI Taxonomy" id="412755"/>
    <lineage>
        <taxon>unclassified sequences</taxon>
        <taxon>metagenomes</taxon>
        <taxon>ecological metagenomes</taxon>
    </lineage>
</organism>
<gene>
    <name evidence="4" type="ORF">S01H1_61591</name>
</gene>
<comment type="caution">
    <text evidence="4">The sequence shown here is derived from an EMBL/GenBank/DDBJ whole genome shotgun (WGS) entry which is preliminary data.</text>
</comment>
<keyword evidence="2" id="KW-0413">Isomerase</keyword>
<evidence type="ECO:0000313" key="4">
    <source>
        <dbReference type="EMBL" id="GAG35319.1"/>
    </source>
</evidence>
<dbReference type="Gene3D" id="1.10.3120.10">
    <property type="entry name" value="Trigger factor, C-terminal domain"/>
    <property type="match status" value="1"/>
</dbReference>
<feature type="domain" description="Trigger factor C-terminal" evidence="3">
    <location>
        <begin position="4"/>
        <end position="87"/>
    </location>
</feature>
<accession>X0WWF9</accession>
<keyword evidence="1" id="KW-0697">Rotamase</keyword>
<dbReference type="InterPro" id="IPR008880">
    <property type="entry name" value="Trigger_fac_C"/>
</dbReference>
<dbReference type="InterPro" id="IPR037041">
    <property type="entry name" value="Trigger_fac_C_sf"/>
</dbReference>
<dbReference type="GO" id="GO:0015031">
    <property type="term" value="P:protein transport"/>
    <property type="evidence" value="ECO:0007669"/>
    <property type="project" value="InterPro"/>
</dbReference>
<dbReference type="GO" id="GO:0006457">
    <property type="term" value="P:protein folding"/>
    <property type="evidence" value="ECO:0007669"/>
    <property type="project" value="InterPro"/>
</dbReference>
<dbReference type="InterPro" id="IPR027304">
    <property type="entry name" value="Trigger_fact/SurA_dom_sf"/>
</dbReference>
<evidence type="ECO:0000259" key="3">
    <source>
        <dbReference type="Pfam" id="PF05698"/>
    </source>
</evidence>
<feature type="non-terminal residue" evidence="4">
    <location>
        <position position="1"/>
    </location>
</feature>
<sequence length="103" mass="12072">SIKTDEEKVKKEYEIVAEKRIKQELVLDKISQVENFQVTEKEVKNKIKTLAKEMKQNPLKVEATFKKNNNLDGLKEGIKREKVINFLNKQIKTINSKKEVKSK</sequence>